<organism evidence="2">
    <name type="scientific">Pseudarthrobacter sulfonivorans</name>
    <dbReference type="NCBI Taxonomy" id="121292"/>
    <lineage>
        <taxon>Bacteria</taxon>
        <taxon>Bacillati</taxon>
        <taxon>Actinomycetota</taxon>
        <taxon>Actinomycetes</taxon>
        <taxon>Micrococcales</taxon>
        <taxon>Micrococcaceae</taxon>
        <taxon>Pseudarthrobacter</taxon>
    </lineage>
</organism>
<dbReference type="Pfam" id="PF13581">
    <property type="entry name" value="HATPase_c_2"/>
    <property type="match status" value="1"/>
</dbReference>
<dbReference type="AlphaFoldDB" id="A0A0U3RB84"/>
<name>A0A0U3RB84_9MICC</name>
<dbReference type="KEGG" id="psul:AU252_15820"/>
<dbReference type="Proteomes" id="UP000065151">
    <property type="component" value="Chromosome"/>
</dbReference>
<dbReference type="RefSeq" id="WP_058931550.1">
    <property type="nucleotide sequence ID" value="NZ_CP013747.1"/>
</dbReference>
<dbReference type="InterPro" id="IPR036890">
    <property type="entry name" value="HATPase_C_sf"/>
</dbReference>
<protein>
    <recommendedName>
        <fullName evidence="1">Histidine kinase/HSP90-like ATPase domain-containing protein</fullName>
    </recommendedName>
</protein>
<dbReference type="STRING" id="121292.AU252_15820"/>
<proteinExistence type="predicted"/>
<dbReference type="InterPro" id="IPR003594">
    <property type="entry name" value="HATPase_dom"/>
</dbReference>
<gene>
    <name evidence="2" type="ORF">AU252_15820</name>
</gene>
<evidence type="ECO:0000313" key="2">
    <source>
        <dbReference type="EMBL" id="ALV42433.1"/>
    </source>
</evidence>
<accession>A0A0U3RB84</accession>
<reference evidence="2 3" key="1">
    <citation type="submission" date="2015-12" db="EMBL/GenBank/DDBJ databases">
        <authorList>
            <person name="Shamseldin A."/>
            <person name="Moawad H."/>
            <person name="Abd El-Rahim W.M."/>
            <person name="Sadowsky M.J."/>
        </authorList>
    </citation>
    <scope>NUCLEOTIDE SEQUENCE [LARGE SCALE GENOMIC DNA]</scope>
    <source>
        <strain evidence="2 3">Ar51</strain>
    </source>
</reference>
<dbReference type="EMBL" id="CP013747">
    <property type="protein sequence ID" value="ALV42433.1"/>
    <property type="molecule type" value="Genomic_DNA"/>
</dbReference>
<dbReference type="Gene3D" id="3.30.565.10">
    <property type="entry name" value="Histidine kinase-like ATPase, C-terminal domain"/>
    <property type="match status" value="1"/>
</dbReference>
<feature type="domain" description="Histidine kinase/HSP90-like ATPase" evidence="1">
    <location>
        <begin position="15"/>
        <end position="129"/>
    </location>
</feature>
<evidence type="ECO:0000259" key="1">
    <source>
        <dbReference type="Pfam" id="PF13581"/>
    </source>
</evidence>
<evidence type="ECO:0000313" key="3">
    <source>
        <dbReference type="Proteomes" id="UP000065151"/>
    </source>
</evidence>
<sequence>MRDERLQVHELHACADPECLGKVHDLLAEMWGESPEVSELDRAMFETAVIEIAANIVRHGSDEGRTLCNLVLEVYPNRLDAHFRDDGRIAHVNIDAAAMPDSFAESGRGLAMAKAAVDVLTYERHNEANYWTLSRTRTVC</sequence>
<dbReference type="CDD" id="cd16936">
    <property type="entry name" value="HATPase_RsbW-like"/>
    <property type="match status" value="1"/>
</dbReference>